<dbReference type="EMBL" id="BARW01021765">
    <property type="protein sequence ID" value="GAI91737.1"/>
    <property type="molecule type" value="Genomic_DNA"/>
</dbReference>
<comment type="caution">
    <text evidence="1">The sequence shown here is derived from an EMBL/GenBank/DDBJ whole genome shotgun (WGS) entry which is preliminary data.</text>
</comment>
<dbReference type="SUPFAM" id="SSF48208">
    <property type="entry name" value="Six-hairpin glycosidases"/>
    <property type="match status" value="1"/>
</dbReference>
<dbReference type="AlphaFoldDB" id="X1SFD3"/>
<sequence>DAVALYERLLRCSNHVGLFSEMVDPASGEALGNFPQALTHLAVMTAGLELTQAVQDKESRLV</sequence>
<evidence type="ECO:0000313" key="1">
    <source>
        <dbReference type="EMBL" id="GAI91737.1"/>
    </source>
</evidence>
<dbReference type="GO" id="GO:0005975">
    <property type="term" value="P:carbohydrate metabolic process"/>
    <property type="evidence" value="ECO:0007669"/>
    <property type="project" value="InterPro"/>
</dbReference>
<proteinExistence type="predicted"/>
<protein>
    <recommendedName>
        <fullName evidence="2">GH15-like domain-containing protein</fullName>
    </recommendedName>
</protein>
<dbReference type="InterPro" id="IPR008928">
    <property type="entry name" value="6-hairpin_glycosidase_sf"/>
</dbReference>
<name>X1SFD3_9ZZZZ</name>
<dbReference type="Gene3D" id="1.50.10.10">
    <property type="match status" value="1"/>
</dbReference>
<gene>
    <name evidence="1" type="ORF">S12H4_36505</name>
</gene>
<organism evidence="1">
    <name type="scientific">marine sediment metagenome</name>
    <dbReference type="NCBI Taxonomy" id="412755"/>
    <lineage>
        <taxon>unclassified sequences</taxon>
        <taxon>metagenomes</taxon>
        <taxon>ecological metagenomes</taxon>
    </lineage>
</organism>
<evidence type="ECO:0008006" key="2">
    <source>
        <dbReference type="Google" id="ProtNLM"/>
    </source>
</evidence>
<feature type="non-terminal residue" evidence="1">
    <location>
        <position position="1"/>
    </location>
</feature>
<accession>X1SFD3</accession>
<dbReference type="InterPro" id="IPR012341">
    <property type="entry name" value="6hp_glycosidase-like_sf"/>
</dbReference>
<reference evidence="1" key="1">
    <citation type="journal article" date="2014" name="Front. Microbiol.">
        <title>High frequency of phylogenetically diverse reductive dehalogenase-homologous genes in deep subseafloor sedimentary metagenomes.</title>
        <authorList>
            <person name="Kawai M."/>
            <person name="Futagami T."/>
            <person name="Toyoda A."/>
            <person name="Takaki Y."/>
            <person name="Nishi S."/>
            <person name="Hori S."/>
            <person name="Arai W."/>
            <person name="Tsubouchi T."/>
            <person name="Morono Y."/>
            <person name="Uchiyama I."/>
            <person name="Ito T."/>
            <person name="Fujiyama A."/>
            <person name="Inagaki F."/>
            <person name="Takami H."/>
        </authorList>
    </citation>
    <scope>NUCLEOTIDE SEQUENCE</scope>
    <source>
        <strain evidence="1">Expedition CK06-06</strain>
    </source>
</reference>